<evidence type="ECO:0000313" key="3">
    <source>
        <dbReference type="Proteomes" id="UP000825434"/>
    </source>
</evidence>
<dbReference type="InterPro" id="IPR050187">
    <property type="entry name" value="Lipid_Phosphate_FormReg"/>
</dbReference>
<gene>
    <name evidence="2" type="ORF">CA3LBN_000432</name>
</gene>
<sequence length="390" mass="42846">MAPLFYETSGQWAVSAIDDEGAWHVNIEKSEKPDASYVAVSKDDLAITKNHVYVVDSVKAGKGQTNAVDGVYSKVLKPIFQDVLQVDHEYLPTTSAESITQFATSLRSDKPVTVIVLGGDTSVSEFVNGLAINPSKGNVDLAVLPTGTGNALALSLGVNDLYTALQKLFTATSPKPLNLYSASLPERTKILFRGKEVADAPNQFYFLVVFSWAFHASLVADSDTEELRQHGNERFKIAAQKNLGRPQKYDGSVSIGSSKYDGPFSYLVITPAQNFEPGFTISPKGDIHEESLYVVAVGYEHEENLTGKYLYDIMLEAYDNGKHIENPKVTYKKAETGDVITLRGQNLLPQENRRFCVDGAIISLPEKNESRVEVKPEGNKVQGWTLRVFA</sequence>
<dbReference type="InterPro" id="IPR017438">
    <property type="entry name" value="ATP-NAD_kinase_N"/>
</dbReference>
<dbReference type="InterPro" id="IPR001206">
    <property type="entry name" value="Diacylglycerol_kinase_cat_dom"/>
</dbReference>
<dbReference type="InterPro" id="IPR016064">
    <property type="entry name" value="NAD/diacylglycerol_kinase_sf"/>
</dbReference>
<reference evidence="2 3" key="1">
    <citation type="submission" date="2021-06" db="EMBL/GenBank/DDBJ databases">
        <title>Candida outbreak in Lebanon.</title>
        <authorList>
            <person name="Finianos M."/>
        </authorList>
    </citation>
    <scope>NUCLEOTIDE SEQUENCE [LARGE SCALE GENOMIC DNA]</scope>
    <source>
        <strain evidence="2">CA3LBN</strain>
    </source>
</reference>
<accession>A0ABX8I1E9</accession>
<dbReference type="Proteomes" id="UP000825434">
    <property type="component" value="Chromosome 1"/>
</dbReference>
<evidence type="ECO:0000259" key="1">
    <source>
        <dbReference type="PROSITE" id="PS50146"/>
    </source>
</evidence>
<proteinExistence type="predicted"/>
<feature type="domain" description="DAGKc" evidence="1">
    <location>
        <begin position="109"/>
        <end position="186"/>
    </location>
</feature>
<dbReference type="Gene3D" id="3.40.50.10330">
    <property type="entry name" value="Probable inorganic polyphosphate/atp-NAD kinase, domain 1"/>
    <property type="match status" value="1"/>
</dbReference>
<dbReference type="SUPFAM" id="SSF111331">
    <property type="entry name" value="NAD kinase/diacylglycerol kinase-like"/>
    <property type="match status" value="1"/>
</dbReference>
<organism evidence="2 3">
    <name type="scientific">Candidozyma haemuli</name>
    <dbReference type="NCBI Taxonomy" id="45357"/>
    <lineage>
        <taxon>Eukaryota</taxon>
        <taxon>Fungi</taxon>
        <taxon>Dikarya</taxon>
        <taxon>Ascomycota</taxon>
        <taxon>Saccharomycotina</taxon>
        <taxon>Pichiomycetes</taxon>
        <taxon>Metschnikowiaceae</taxon>
        <taxon>Candidozyma</taxon>
    </lineage>
</organism>
<dbReference type="Pfam" id="PF00781">
    <property type="entry name" value="DAGK_cat"/>
    <property type="match status" value="1"/>
</dbReference>
<keyword evidence="3" id="KW-1185">Reference proteome</keyword>
<dbReference type="PANTHER" id="PTHR12358:SF108">
    <property type="entry name" value="DAGKC DOMAIN-CONTAINING PROTEIN"/>
    <property type="match status" value="1"/>
</dbReference>
<protein>
    <recommendedName>
        <fullName evidence="1">DAGKc domain-containing protein</fullName>
    </recommendedName>
</protein>
<dbReference type="EMBL" id="CP076661">
    <property type="protein sequence ID" value="QWU86214.1"/>
    <property type="molecule type" value="Genomic_DNA"/>
</dbReference>
<dbReference type="PROSITE" id="PS50146">
    <property type="entry name" value="DAGK"/>
    <property type="match status" value="1"/>
</dbReference>
<evidence type="ECO:0000313" key="2">
    <source>
        <dbReference type="EMBL" id="QWU86214.1"/>
    </source>
</evidence>
<name>A0ABX8I1E9_9ASCO</name>
<dbReference type="PANTHER" id="PTHR12358">
    <property type="entry name" value="SPHINGOSINE KINASE"/>
    <property type="match status" value="1"/>
</dbReference>
<dbReference type="Gene3D" id="2.60.200.40">
    <property type="match status" value="1"/>
</dbReference>